<organism evidence="1">
    <name type="scientific">bioreactor metagenome</name>
    <dbReference type="NCBI Taxonomy" id="1076179"/>
    <lineage>
        <taxon>unclassified sequences</taxon>
        <taxon>metagenomes</taxon>
        <taxon>ecological metagenomes</taxon>
    </lineage>
</organism>
<dbReference type="AlphaFoldDB" id="A0A645B7Z2"/>
<comment type="caution">
    <text evidence="1">The sequence shown here is derived from an EMBL/GenBank/DDBJ whole genome shotgun (WGS) entry which is preliminary data.</text>
</comment>
<dbReference type="EMBL" id="VSSQ01016457">
    <property type="protein sequence ID" value="MPM57814.1"/>
    <property type="molecule type" value="Genomic_DNA"/>
</dbReference>
<proteinExistence type="predicted"/>
<sequence>MKGIIINEMSYPAGKIPPSQAASAEGLEQDFIAFLVNGDKNPEHRTPLGSEEALDAQ</sequence>
<evidence type="ECO:0000313" key="1">
    <source>
        <dbReference type="EMBL" id="MPM57814.1"/>
    </source>
</evidence>
<accession>A0A645B7Z2</accession>
<name>A0A645B7Z2_9ZZZZ</name>
<gene>
    <name evidence="1" type="ORF">SDC9_104637</name>
</gene>
<reference evidence="1" key="1">
    <citation type="submission" date="2019-08" db="EMBL/GenBank/DDBJ databases">
        <authorList>
            <person name="Kucharzyk K."/>
            <person name="Murdoch R.W."/>
            <person name="Higgins S."/>
            <person name="Loffler F."/>
        </authorList>
    </citation>
    <scope>NUCLEOTIDE SEQUENCE</scope>
</reference>
<protein>
    <submittedName>
        <fullName evidence="1">Uncharacterized protein</fullName>
    </submittedName>
</protein>